<dbReference type="NCBIfam" id="TIGR00254">
    <property type="entry name" value="GGDEF"/>
    <property type="match status" value="1"/>
</dbReference>
<accession>A0A1W6LDN8</accession>
<dbReference type="InterPro" id="IPR050469">
    <property type="entry name" value="Diguanylate_Cyclase"/>
</dbReference>
<dbReference type="STRING" id="946333.A4W93_22105"/>
<dbReference type="SUPFAM" id="SSF55073">
    <property type="entry name" value="Nucleotide cyclase"/>
    <property type="match status" value="1"/>
</dbReference>
<gene>
    <name evidence="1" type="ORF">A4W93_22105</name>
</gene>
<organism evidence="1 2">
    <name type="scientific">Piscinibacter gummiphilus</name>
    <dbReference type="NCBI Taxonomy" id="946333"/>
    <lineage>
        <taxon>Bacteria</taxon>
        <taxon>Pseudomonadati</taxon>
        <taxon>Pseudomonadota</taxon>
        <taxon>Betaproteobacteria</taxon>
        <taxon>Burkholderiales</taxon>
        <taxon>Sphaerotilaceae</taxon>
        <taxon>Piscinibacter</taxon>
    </lineage>
</organism>
<keyword evidence="2" id="KW-1185">Reference proteome</keyword>
<sequence length="374" mass="40331">MTLDIQTILVVLLANVIGTAVALPVLMGWRVSRAARAFQGAAVAQAVGWTAFLVAPRIGDRWVSTLSMACLAASFVLLWTALDTWLGKRRGHRLMLALAVAVPAGYGLGFASYPFRVGWSNAGFALQLALLCFALASPAPHASRRWRGLVLLCLLALAVVTLWRGVLGAFFTEAYPFYRATHPVNVAAALLYHVALALSTIGFLVAWREEAERELRVQASTDGLTGLLNRQAFAGRAGDVIAAAQRYREPLALLMIDIDHFKRINDTRGHAAGDEALRTVARALKASARRGDLVSRHGGEEFCVLMTHAGMAEAAAFDRRLRERLAREPDGAPGLSAGAATLLPDDTLDQLVHRADQALYRAKAEGRGRLVHAA</sequence>
<dbReference type="CDD" id="cd01949">
    <property type="entry name" value="GGDEF"/>
    <property type="match status" value="1"/>
</dbReference>
<dbReference type="GO" id="GO:0005886">
    <property type="term" value="C:plasma membrane"/>
    <property type="evidence" value="ECO:0007669"/>
    <property type="project" value="TreeGrafter"/>
</dbReference>
<dbReference type="GO" id="GO:0052621">
    <property type="term" value="F:diguanylate cyclase activity"/>
    <property type="evidence" value="ECO:0007669"/>
    <property type="project" value="TreeGrafter"/>
</dbReference>
<dbReference type="Proteomes" id="UP000193427">
    <property type="component" value="Chromosome"/>
</dbReference>
<protein>
    <submittedName>
        <fullName evidence="1">Uncharacterized protein</fullName>
    </submittedName>
</protein>
<evidence type="ECO:0000313" key="2">
    <source>
        <dbReference type="Proteomes" id="UP000193427"/>
    </source>
</evidence>
<dbReference type="GO" id="GO:1902201">
    <property type="term" value="P:negative regulation of bacterial-type flagellum-dependent cell motility"/>
    <property type="evidence" value="ECO:0007669"/>
    <property type="project" value="TreeGrafter"/>
</dbReference>
<reference evidence="1 2" key="1">
    <citation type="submission" date="2016-04" db="EMBL/GenBank/DDBJ databases">
        <title>Complete genome sequence of natural rubber-degrading, novel Gram-negative bacterium, Rhizobacter gummiphilus strain NS21.</title>
        <authorList>
            <person name="Tabata M."/>
            <person name="Kasai D."/>
            <person name="Fukuda M."/>
        </authorList>
    </citation>
    <scope>NUCLEOTIDE SEQUENCE [LARGE SCALE GENOMIC DNA]</scope>
    <source>
        <strain evidence="1 2">NS21</strain>
    </source>
</reference>
<dbReference type="GO" id="GO:0043709">
    <property type="term" value="P:cell adhesion involved in single-species biofilm formation"/>
    <property type="evidence" value="ECO:0007669"/>
    <property type="project" value="TreeGrafter"/>
</dbReference>
<proteinExistence type="predicted"/>
<dbReference type="Gene3D" id="3.30.70.270">
    <property type="match status" value="1"/>
</dbReference>
<name>A0A1W6LDN8_9BURK</name>
<dbReference type="InterPro" id="IPR000160">
    <property type="entry name" value="GGDEF_dom"/>
</dbReference>
<dbReference type="PANTHER" id="PTHR45138:SF24">
    <property type="entry name" value="DIGUANYLATE CYCLASE DGCC-RELATED"/>
    <property type="match status" value="1"/>
</dbReference>
<dbReference type="PANTHER" id="PTHR45138">
    <property type="entry name" value="REGULATORY COMPONENTS OF SENSORY TRANSDUCTION SYSTEM"/>
    <property type="match status" value="1"/>
</dbReference>
<dbReference type="AlphaFoldDB" id="A0A1W6LDN8"/>
<dbReference type="OrthoDB" id="9813903at2"/>
<dbReference type="EMBL" id="CP015118">
    <property type="protein sequence ID" value="ARN22381.1"/>
    <property type="molecule type" value="Genomic_DNA"/>
</dbReference>
<dbReference type="KEGG" id="rgu:A4W93_22105"/>
<dbReference type="InterPro" id="IPR029787">
    <property type="entry name" value="Nucleotide_cyclase"/>
</dbReference>
<dbReference type="FunFam" id="3.30.70.270:FF:000001">
    <property type="entry name" value="Diguanylate cyclase domain protein"/>
    <property type="match status" value="1"/>
</dbReference>
<dbReference type="SMART" id="SM00267">
    <property type="entry name" value="GGDEF"/>
    <property type="match status" value="1"/>
</dbReference>
<dbReference type="Pfam" id="PF00990">
    <property type="entry name" value="GGDEF"/>
    <property type="match status" value="1"/>
</dbReference>
<dbReference type="PROSITE" id="PS50887">
    <property type="entry name" value="GGDEF"/>
    <property type="match status" value="1"/>
</dbReference>
<dbReference type="RefSeq" id="WP_085752680.1">
    <property type="nucleotide sequence ID" value="NZ_BSPR01000020.1"/>
</dbReference>
<dbReference type="InterPro" id="IPR043128">
    <property type="entry name" value="Rev_trsase/Diguanyl_cyclase"/>
</dbReference>
<evidence type="ECO:0000313" key="1">
    <source>
        <dbReference type="EMBL" id="ARN22381.1"/>
    </source>
</evidence>